<proteinExistence type="predicted"/>
<dbReference type="EMBL" id="JASGBQ010000007">
    <property type="protein sequence ID" value="MDI9242074.1"/>
    <property type="molecule type" value="Genomic_DNA"/>
</dbReference>
<organism evidence="1 2">
    <name type="scientific">Fusibacillus kribbianus</name>
    <dbReference type="NCBI Taxonomy" id="3044208"/>
    <lineage>
        <taxon>Bacteria</taxon>
        <taxon>Bacillati</taxon>
        <taxon>Bacillota</taxon>
        <taxon>Clostridia</taxon>
        <taxon>Lachnospirales</taxon>
        <taxon>Lachnospiraceae</taxon>
        <taxon>Fusibacillus</taxon>
    </lineage>
</organism>
<keyword evidence="2" id="KW-1185">Reference proteome</keyword>
<sequence>MLKKRWLIFVAVFIMMAGTGCKTEKENKWEGFGQGMSVTESNYCVGSDGILILDSAGIVMFYDYETDTYVPLCSKPNCRHRTTECSAVSLAAHTDKIGYHRNKIYYFYGGNRNQSQLYSADVDGTNVKKEGEYQHSVHWGKLVFLDGKLYLTTSDDQFNENYQFEGVRSQLISIDLETGEETALTDEILDVQPLFRIVGAYGGCLYYIDKNENDCMKKINLKDGRTENVAEPVYWAELKEDRLLYCMRTDFSVTERNLETGGEQMIGNHQIGVSYWDSELHTLSLEDGEYRWTEQEGLTFIRPYNDEKPFGMIARNKDTLIGTYTVRGTPGFASIKTEDFLAGKENFNQLSPPES</sequence>
<protein>
    <submittedName>
        <fullName evidence="1">DUF5050 domain-containing protein</fullName>
    </submittedName>
</protein>
<reference evidence="1 2" key="1">
    <citation type="submission" date="2023-05" db="EMBL/GenBank/DDBJ databases">
        <title>[ruminococcus] sp. nov., isolated from a pig farm feces dump.</title>
        <authorList>
            <person name="Chang Y.-H."/>
        </authorList>
    </citation>
    <scope>NUCLEOTIDE SEQUENCE [LARGE SCALE GENOMIC DNA]</scope>
    <source>
        <strain evidence="1 2">YH-rum2234</strain>
    </source>
</reference>
<comment type="caution">
    <text evidence="1">The sequence shown here is derived from an EMBL/GenBank/DDBJ whole genome shotgun (WGS) entry which is preliminary data.</text>
</comment>
<gene>
    <name evidence="1" type="ORF">QJ036_06220</name>
</gene>
<dbReference type="Proteomes" id="UP001300383">
    <property type="component" value="Unassembled WGS sequence"/>
</dbReference>
<dbReference type="RefSeq" id="WP_283230578.1">
    <property type="nucleotide sequence ID" value="NZ_JASGBQ010000007.1"/>
</dbReference>
<evidence type="ECO:0000313" key="1">
    <source>
        <dbReference type="EMBL" id="MDI9242074.1"/>
    </source>
</evidence>
<accession>A0AAP4BD17</accession>
<name>A0AAP4BD17_9FIRM</name>
<dbReference type="AlphaFoldDB" id="A0AAP4BD17"/>
<dbReference type="PROSITE" id="PS51257">
    <property type="entry name" value="PROKAR_LIPOPROTEIN"/>
    <property type="match status" value="1"/>
</dbReference>
<evidence type="ECO:0000313" key="2">
    <source>
        <dbReference type="Proteomes" id="UP001300383"/>
    </source>
</evidence>
<dbReference type="SUPFAM" id="SSF69304">
    <property type="entry name" value="Tricorn protease N-terminal domain"/>
    <property type="match status" value="1"/>
</dbReference>